<keyword evidence="5" id="KW-0406">Ion transport</keyword>
<name>A0A7S2SL77_9STRA</name>
<evidence type="ECO:0000256" key="5">
    <source>
        <dbReference type="ARBA" id="ARBA00023065"/>
    </source>
</evidence>
<evidence type="ECO:0000256" key="2">
    <source>
        <dbReference type="ARBA" id="ARBA00022448"/>
    </source>
</evidence>
<dbReference type="EMBL" id="HBHI01031135">
    <property type="protein sequence ID" value="CAD9703298.1"/>
    <property type="molecule type" value="Transcribed_RNA"/>
</dbReference>
<protein>
    <recommendedName>
        <fullName evidence="8">CASTOR/POLLUX/SYM8 ion channel conserved domain-containing protein</fullName>
    </recommendedName>
</protein>
<feature type="domain" description="CASTOR/POLLUX/SYM8 ion channel conserved" evidence="8">
    <location>
        <begin position="311"/>
        <end position="408"/>
    </location>
</feature>
<comment type="subcellular location">
    <subcellularLocation>
        <location evidence="1">Endomembrane system</location>
        <topology evidence="1">Multi-pass membrane protein</topology>
    </subcellularLocation>
</comment>
<evidence type="ECO:0000259" key="8">
    <source>
        <dbReference type="Pfam" id="PF06241"/>
    </source>
</evidence>
<evidence type="ECO:0000256" key="6">
    <source>
        <dbReference type="ARBA" id="ARBA00023136"/>
    </source>
</evidence>
<feature type="transmembrane region" description="Helical" evidence="7">
    <location>
        <begin position="6"/>
        <end position="29"/>
    </location>
</feature>
<proteinExistence type="predicted"/>
<evidence type="ECO:0000313" key="9">
    <source>
        <dbReference type="EMBL" id="CAD9703298.1"/>
    </source>
</evidence>
<keyword evidence="6 7" id="KW-0472">Membrane</keyword>
<dbReference type="GO" id="GO:0006811">
    <property type="term" value="P:monoatomic ion transport"/>
    <property type="evidence" value="ECO:0007669"/>
    <property type="project" value="UniProtKB-KW"/>
</dbReference>
<dbReference type="Pfam" id="PF06241">
    <property type="entry name" value="Castor_Poll_mid"/>
    <property type="match status" value="1"/>
</dbReference>
<dbReference type="InterPro" id="IPR010420">
    <property type="entry name" value="CASTOR/POLLUX/SYM8_dom"/>
</dbReference>
<evidence type="ECO:0000256" key="3">
    <source>
        <dbReference type="ARBA" id="ARBA00022692"/>
    </source>
</evidence>
<dbReference type="InterPro" id="IPR044849">
    <property type="entry name" value="CASTOR/POLLUX/SYM8-like"/>
</dbReference>
<reference evidence="9" key="1">
    <citation type="submission" date="2021-01" db="EMBL/GenBank/DDBJ databases">
        <authorList>
            <person name="Corre E."/>
            <person name="Pelletier E."/>
            <person name="Niang G."/>
            <person name="Scheremetjew M."/>
            <person name="Finn R."/>
            <person name="Kale V."/>
            <person name="Holt S."/>
            <person name="Cochrane G."/>
            <person name="Meng A."/>
            <person name="Brown T."/>
            <person name="Cohen L."/>
        </authorList>
    </citation>
    <scope>NUCLEOTIDE SEQUENCE</scope>
    <source>
        <strain evidence="9">CCMP1452</strain>
    </source>
</reference>
<dbReference type="GO" id="GO:0012505">
    <property type="term" value="C:endomembrane system"/>
    <property type="evidence" value="ECO:0007669"/>
    <property type="project" value="UniProtKB-SubCell"/>
</dbReference>
<dbReference type="PANTHER" id="PTHR31563:SF10">
    <property type="entry name" value="ION CHANNEL POLLUX-RELATED"/>
    <property type="match status" value="1"/>
</dbReference>
<feature type="transmembrane region" description="Helical" evidence="7">
    <location>
        <begin position="69"/>
        <end position="88"/>
    </location>
</feature>
<gene>
    <name evidence="9" type="ORF">EANT1437_LOCUS16035</name>
</gene>
<dbReference type="PANTHER" id="PTHR31563">
    <property type="entry name" value="ION CHANNEL POLLUX-RELATED"/>
    <property type="match status" value="1"/>
</dbReference>
<dbReference type="AlphaFoldDB" id="A0A7S2SL77"/>
<dbReference type="Gene3D" id="3.40.50.720">
    <property type="entry name" value="NAD(P)-binding Rossmann-like Domain"/>
    <property type="match status" value="1"/>
</dbReference>
<sequence>MAPTNFIFYEYFFLLFWSGGLYVIGKFVFDEYSHAIRKNSSSNIQFTLKEVFHYRLDYYFSSTKLAKPLTLLAVSFALIFVGAVLLSFTTGETISASTWVSWTYVADPGTHADATGITERCAAFFTTVGGMLVFALMIGIVSEEIGEKVDELKQGKARVIESNHTLILGWSDKALPIIEQISLANESEDGGIIVVLADEDKNVMESTLQSALNSSEHALKLHGTDVIFRTGNTIAESDLRKVSVSTARSIICLAPLNMDSDEADSKMLRQVLSLKAFGQLIGHVVVELQDVDNKCLIDLVAEGMTEIIVVHDVIGRLMIQCAREVGLAHVLETLIGFEEDEFYIKPCPELVGDTFQAITCRFDDAIPVGVKTPDGEITLLPDNSYIIGEEDQIMVLAEDNDTYCVNNKKSTFSCGDIPSRTIPKKRKEKLLFCGWRRDIADMIAQLDAYVSSGSELWLLNTVPTKQRSELLKDKGHKDELKLKNLQIKNVVASPIIRRQLKSLVALDKDGNATGDIATLDEFDSVLILADAGVENADMEELDSRSLASLLIIQDLQREFYERKQIESPDVVIEKYSSPISEILDTRTRSLLHVSGAKGYVMSNQIISSMMAQISEDRDMNRVLGELLSAEGCETCFRDISYFLDLKKETTASFWEIALRGKKRNELVVGYKPLSVPRANLARYLLNPPNKSEKREWKEGDLVVVFSHETDFHET</sequence>
<accession>A0A7S2SL77</accession>
<evidence type="ECO:0000256" key="1">
    <source>
        <dbReference type="ARBA" id="ARBA00004127"/>
    </source>
</evidence>
<evidence type="ECO:0000256" key="4">
    <source>
        <dbReference type="ARBA" id="ARBA00022989"/>
    </source>
</evidence>
<keyword evidence="3 7" id="KW-0812">Transmembrane</keyword>
<evidence type="ECO:0000256" key="7">
    <source>
        <dbReference type="SAM" id="Phobius"/>
    </source>
</evidence>
<keyword evidence="2" id="KW-0813">Transport</keyword>
<keyword evidence="4 7" id="KW-1133">Transmembrane helix</keyword>
<organism evidence="9">
    <name type="scientific">Eucampia antarctica</name>
    <dbReference type="NCBI Taxonomy" id="49252"/>
    <lineage>
        <taxon>Eukaryota</taxon>
        <taxon>Sar</taxon>
        <taxon>Stramenopiles</taxon>
        <taxon>Ochrophyta</taxon>
        <taxon>Bacillariophyta</taxon>
        <taxon>Mediophyceae</taxon>
        <taxon>Biddulphiophycidae</taxon>
        <taxon>Hemiaulales</taxon>
        <taxon>Hemiaulaceae</taxon>
        <taxon>Eucampia</taxon>
    </lineage>
</organism>